<evidence type="ECO:0000259" key="5">
    <source>
        <dbReference type="Pfam" id="PF18085"/>
    </source>
</evidence>
<dbReference type="EMBL" id="JBHTAJ010000081">
    <property type="protein sequence ID" value="MFC7183881.1"/>
    <property type="molecule type" value="Genomic_DNA"/>
</dbReference>
<feature type="domain" description="Maltokinase N-terminal cap" evidence="5">
    <location>
        <begin position="20"/>
        <end position="108"/>
    </location>
</feature>
<keyword evidence="1" id="KW-0808">Transferase</keyword>
<keyword evidence="7" id="KW-1185">Reference proteome</keyword>
<keyword evidence="3" id="KW-0418">Kinase</keyword>
<evidence type="ECO:0000313" key="6">
    <source>
        <dbReference type="EMBL" id="MFC7183881.1"/>
    </source>
</evidence>
<accession>A0ABW2G7A2</accession>
<gene>
    <name evidence="6" type="ORF">ACFQMG_30475</name>
</gene>
<name>A0ABW2G7A2_9ACTN</name>
<reference evidence="7" key="1">
    <citation type="journal article" date="2019" name="Int. J. Syst. Evol. Microbiol.">
        <title>The Global Catalogue of Microorganisms (GCM) 10K type strain sequencing project: providing services to taxonomists for standard genome sequencing and annotation.</title>
        <authorList>
            <consortium name="The Broad Institute Genomics Platform"/>
            <consortium name="The Broad Institute Genome Sequencing Center for Infectious Disease"/>
            <person name="Wu L."/>
            <person name="Ma J."/>
        </authorList>
    </citation>
    <scope>NUCLEOTIDE SEQUENCE [LARGE SCALE GENOMIC DNA]</scope>
    <source>
        <strain evidence="7">CGMCC 1.12859</strain>
    </source>
</reference>
<dbReference type="RefSeq" id="WP_345704505.1">
    <property type="nucleotide sequence ID" value="NZ_BAABKV010000001.1"/>
</dbReference>
<organism evidence="6 7">
    <name type="scientific">Kitasatospora paranensis</name>
    <dbReference type="NCBI Taxonomy" id="258053"/>
    <lineage>
        <taxon>Bacteria</taxon>
        <taxon>Bacillati</taxon>
        <taxon>Actinomycetota</taxon>
        <taxon>Actinomycetes</taxon>
        <taxon>Kitasatosporales</taxon>
        <taxon>Streptomycetaceae</taxon>
        <taxon>Kitasatospora</taxon>
    </lineage>
</organism>
<keyword evidence="4" id="KW-0067">ATP-binding</keyword>
<keyword evidence="2" id="KW-0547">Nucleotide-binding</keyword>
<dbReference type="Pfam" id="PF18085">
    <property type="entry name" value="Mak_N_cap"/>
    <property type="match status" value="1"/>
</dbReference>
<proteinExistence type="predicted"/>
<evidence type="ECO:0000256" key="4">
    <source>
        <dbReference type="ARBA" id="ARBA00022840"/>
    </source>
</evidence>
<sequence length="196" mass="20850">MATVQHTTITPTKLELLTAWLPAQPWYSGHAGAPELVKAGGFRLDDPEGEVGIEFLVVVDTAAPEHVAYLAPMGYRGAAYDGASRAALIGTCEHGELGTRWIYDGVHDPVVTAQLRALLRGEAVPQHQNQSDTPDLTVQVHGAGLHAGDVRIRRVLQPAQADGTTPVRLVAGWTWPDGTPARGVFATAVQEQPGRG</sequence>
<protein>
    <submittedName>
        <fullName evidence="6">1,4-alpha-glucan branching protein</fullName>
    </submittedName>
</protein>
<evidence type="ECO:0000256" key="1">
    <source>
        <dbReference type="ARBA" id="ARBA00022679"/>
    </source>
</evidence>
<dbReference type="Proteomes" id="UP001596435">
    <property type="component" value="Unassembled WGS sequence"/>
</dbReference>
<dbReference type="InterPro" id="IPR040999">
    <property type="entry name" value="Mak_N_cap"/>
</dbReference>
<evidence type="ECO:0000256" key="3">
    <source>
        <dbReference type="ARBA" id="ARBA00022777"/>
    </source>
</evidence>
<evidence type="ECO:0000313" key="7">
    <source>
        <dbReference type="Proteomes" id="UP001596435"/>
    </source>
</evidence>
<comment type="caution">
    <text evidence="6">The sequence shown here is derived from an EMBL/GenBank/DDBJ whole genome shotgun (WGS) entry which is preliminary data.</text>
</comment>
<evidence type="ECO:0000256" key="2">
    <source>
        <dbReference type="ARBA" id="ARBA00022741"/>
    </source>
</evidence>